<dbReference type="SUPFAM" id="SSF51445">
    <property type="entry name" value="(Trans)glycosidases"/>
    <property type="match status" value="1"/>
</dbReference>
<feature type="region of interest" description="Disordered" evidence="16">
    <location>
        <begin position="1720"/>
        <end position="1750"/>
    </location>
</feature>
<dbReference type="Gene3D" id="2.60.40.1760">
    <property type="entry name" value="glycosyl hydrolase (family 31)"/>
    <property type="match status" value="1"/>
</dbReference>
<dbReference type="SUPFAM" id="SSF51011">
    <property type="entry name" value="Glycosyl hydrolase domain"/>
    <property type="match status" value="1"/>
</dbReference>
<evidence type="ECO:0000256" key="17">
    <source>
        <dbReference type="SAM" id="Phobius"/>
    </source>
</evidence>
<feature type="transmembrane region" description="Helical" evidence="17">
    <location>
        <begin position="1108"/>
        <end position="1129"/>
    </location>
</feature>
<comment type="caution">
    <text evidence="20">The sequence shown here is derived from an EMBL/GenBank/DDBJ whole genome shotgun (WGS) entry which is preliminary data.</text>
</comment>
<dbReference type="GO" id="GO:0030246">
    <property type="term" value="F:carbohydrate binding"/>
    <property type="evidence" value="ECO:0007669"/>
    <property type="project" value="InterPro"/>
</dbReference>
<feature type="transmembrane region" description="Helical" evidence="17">
    <location>
        <begin position="1399"/>
        <end position="1422"/>
    </location>
</feature>
<evidence type="ECO:0000313" key="20">
    <source>
        <dbReference type="EMBL" id="KAF4586028.1"/>
    </source>
</evidence>
<comment type="similarity">
    <text evidence="5">Belongs to the glycosyl hydrolase 31 family.</text>
</comment>
<keyword evidence="9" id="KW-0378">Hydrolase</keyword>
<proteinExistence type="inferred from homology"/>
<dbReference type="InterPro" id="IPR048395">
    <property type="entry name" value="Glyco_hydro_31_C"/>
</dbReference>
<feature type="region of interest" description="Disordered" evidence="16">
    <location>
        <begin position="211"/>
        <end position="264"/>
    </location>
</feature>
<keyword evidence="14" id="KW-0326">Glycosidase</keyword>
<keyword evidence="8 18" id="KW-0732">Signal</keyword>
<feature type="compositionally biased region" description="Basic and acidic residues" evidence="16">
    <location>
        <begin position="211"/>
        <end position="238"/>
    </location>
</feature>
<evidence type="ECO:0000256" key="12">
    <source>
        <dbReference type="ARBA" id="ARBA00023136"/>
    </source>
</evidence>
<dbReference type="InterPro" id="IPR017853">
    <property type="entry name" value="GH"/>
</dbReference>
<comment type="subcellular location">
    <subcellularLocation>
        <location evidence="2">Endoplasmic reticulum</location>
    </subcellularLocation>
    <subcellularLocation>
        <location evidence="3">Membrane</location>
    </subcellularLocation>
</comment>
<dbReference type="InterPro" id="IPR010920">
    <property type="entry name" value="LSM_dom_sf"/>
</dbReference>
<dbReference type="Pfam" id="PF13802">
    <property type="entry name" value="Gal_mutarotas_2"/>
    <property type="match status" value="1"/>
</dbReference>
<feature type="transmembrane region" description="Helical" evidence="17">
    <location>
        <begin position="1084"/>
        <end position="1102"/>
    </location>
</feature>
<evidence type="ECO:0000256" key="3">
    <source>
        <dbReference type="ARBA" id="ARBA00004370"/>
    </source>
</evidence>
<dbReference type="Gene3D" id="3.20.20.80">
    <property type="entry name" value="Glycosidases"/>
    <property type="match status" value="2"/>
</dbReference>
<dbReference type="InterPro" id="IPR025887">
    <property type="entry name" value="Glyco_hydro_31_N_dom"/>
</dbReference>
<evidence type="ECO:0000256" key="4">
    <source>
        <dbReference type="ARBA" id="ARBA00004833"/>
    </source>
</evidence>
<dbReference type="PROSITE" id="PS00129">
    <property type="entry name" value="GLYCOSYL_HYDROL_F31_1"/>
    <property type="match status" value="1"/>
</dbReference>
<evidence type="ECO:0000256" key="5">
    <source>
        <dbReference type="ARBA" id="ARBA00007806"/>
    </source>
</evidence>
<evidence type="ECO:0000256" key="8">
    <source>
        <dbReference type="ARBA" id="ARBA00022729"/>
    </source>
</evidence>
<evidence type="ECO:0000256" key="7">
    <source>
        <dbReference type="ARBA" id="ARBA00022692"/>
    </source>
</evidence>
<evidence type="ECO:0000256" key="2">
    <source>
        <dbReference type="ARBA" id="ARBA00004240"/>
    </source>
</evidence>
<dbReference type="PROSITE" id="PS50222">
    <property type="entry name" value="EF_HAND_2"/>
    <property type="match status" value="1"/>
</dbReference>
<dbReference type="OrthoDB" id="3237269at2759"/>
<feature type="transmembrane region" description="Helical" evidence="17">
    <location>
        <begin position="1141"/>
        <end position="1160"/>
    </location>
</feature>
<evidence type="ECO:0000256" key="9">
    <source>
        <dbReference type="ARBA" id="ARBA00022801"/>
    </source>
</evidence>
<keyword evidence="7 17" id="KW-0812">Transmembrane</keyword>
<evidence type="ECO:0000256" key="15">
    <source>
        <dbReference type="ARBA" id="ARBA00042895"/>
    </source>
</evidence>
<evidence type="ECO:0000259" key="19">
    <source>
        <dbReference type="PROSITE" id="PS50222"/>
    </source>
</evidence>
<dbReference type="InterPro" id="IPR011992">
    <property type="entry name" value="EF-hand-dom_pair"/>
</dbReference>
<dbReference type="SUPFAM" id="SSF74650">
    <property type="entry name" value="Galactose mutarotase-like"/>
    <property type="match status" value="1"/>
</dbReference>
<evidence type="ECO:0000256" key="11">
    <source>
        <dbReference type="ARBA" id="ARBA00022989"/>
    </source>
</evidence>
<feature type="compositionally biased region" description="Acidic residues" evidence="16">
    <location>
        <begin position="1019"/>
        <end position="1029"/>
    </location>
</feature>
<feature type="region of interest" description="Disordered" evidence="16">
    <location>
        <begin position="1010"/>
        <end position="1037"/>
    </location>
</feature>
<evidence type="ECO:0000256" key="16">
    <source>
        <dbReference type="SAM" id="MobiDB-lite"/>
    </source>
</evidence>
<comment type="catalytic activity">
    <reaction evidence="1">
        <text>Hydrolysis of terminal, non-reducing (1-&gt;4)-linked alpha-D-glucose residues with release of alpha-D-glucose.</text>
        <dbReference type="EC" id="3.2.1.20"/>
    </reaction>
</comment>
<reference evidence="20 21" key="1">
    <citation type="journal article" date="2020" name="G3 (Bethesda)">
        <title>Genetic Underpinnings of Host Manipulation by Ophiocordyceps as Revealed by Comparative Transcriptomics.</title>
        <authorList>
            <person name="Will I."/>
            <person name="Das B."/>
            <person name="Trinh T."/>
            <person name="Brachmann A."/>
            <person name="Ohm R.A."/>
            <person name="de Bekker C."/>
        </authorList>
    </citation>
    <scope>NUCLEOTIDE SEQUENCE [LARGE SCALE GENOMIC DNA]</scope>
    <source>
        <strain evidence="20 21">EC05</strain>
    </source>
</reference>
<dbReference type="SUPFAM" id="SSF47473">
    <property type="entry name" value="EF-hand"/>
    <property type="match status" value="1"/>
</dbReference>
<dbReference type="InterPro" id="IPR011013">
    <property type="entry name" value="Gal_mutarotase_sf_dom"/>
</dbReference>
<dbReference type="GO" id="GO:0016020">
    <property type="term" value="C:membrane"/>
    <property type="evidence" value="ECO:0007669"/>
    <property type="project" value="UniProtKB-SubCell"/>
</dbReference>
<dbReference type="CDD" id="cd14752">
    <property type="entry name" value="GH31_N"/>
    <property type="match status" value="1"/>
</dbReference>
<dbReference type="Pfam" id="PF01055">
    <property type="entry name" value="Glyco_hydro_31_2nd"/>
    <property type="match status" value="1"/>
</dbReference>
<feature type="chain" id="PRO_5034016444" description="alpha-glucosidase" evidence="18">
    <location>
        <begin position="32"/>
        <end position="1767"/>
    </location>
</feature>
<dbReference type="EC" id="3.2.1.20" evidence="6"/>
<dbReference type="PANTHER" id="PTHR22762">
    <property type="entry name" value="ALPHA-GLUCOSIDASE"/>
    <property type="match status" value="1"/>
</dbReference>
<dbReference type="Pfam" id="PF21365">
    <property type="entry name" value="Glyco_hydro_31_3rd"/>
    <property type="match status" value="1"/>
</dbReference>
<evidence type="ECO:0000256" key="6">
    <source>
        <dbReference type="ARBA" id="ARBA00012741"/>
    </source>
</evidence>
<dbReference type="GO" id="GO:0006491">
    <property type="term" value="P:N-glycan processing"/>
    <property type="evidence" value="ECO:0007669"/>
    <property type="project" value="TreeGrafter"/>
</dbReference>
<dbReference type="GO" id="GO:0005975">
    <property type="term" value="P:carbohydrate metabolic process"/>
    <property type="evidence" value="ECO:0007669"/>
    <property type="project" value="InterPro"/>
</dbReference>
<dbReference type="InterPro" id="IPR006685">
    <property type="entry name" value="MscS_channel_2nd"/>
</dbReference>
<dbReference type="Pfam" id="PF25886">
    <property type="entry name" value="Msy1"/>
    <property type="match status" value="1"/>
</dbReference>
<dbReference type="EMBL" id="JAACLJ010000005">
    <property type="protein sequence ID" value="KAF4586028.1"/>
    <property type="molecule type" value="Genomic_DNA"/>
</dbReference>
<organism evidence="20 21">
    <name type="scientific">Ophiocordyceps camponoti-floridani</name>
    <dbReference type="NCBI Taxonomy" id="2030778"/>
    <lineage>
        <taxon>Eukaryota</taxon>
        <taxon>Fungi</taxon>
        <taxon>Dikarya</taxon>
        <taxon>Ascomycota</taxon>
        <taxon>Pezizomycotina</taxon>
        <taxon>Sordariomycetes</taxon>
        <taxon>Hypocreomycetidae</taxon>
        <taxon>Hypocreales</taxon>
        <taxon>Ophiocordycipitaceae</taxon>
        <taxon>Ophiocordyceps</taxon>
    </lineage>
</organism>
<dbReference type="GO" id="GO:0055085">
    <property type="term" value="P:transmembrane transport"/>
    <property type="evidence" value="ECO:0007669"/>
    <property type="project" value="InterPro"/>
</dbReference>
<evidence type="ECO:0000256" key="10">
    <source>
        <dbReference type="ARBA" id="ARBA00022824"/>
    </source>
</evidence>
<feature type="transmembrane region" description="Helical" evidence="17">
    <location>
        <begin position="1053"/>
        <end position="1072"/>
    </location>
</feature>
<dbReference type="Gene3D" id="2.60.40.1180">
    <property type="entry name" value="Golgi alpha-mannosidase II"/>
    <property type="match status" value="2"/>
</dbReference>
<dbReference type="InterPro" id="IPR000322">
    <property type="entry name" value="Glyco_hydro_31_TIM"/>
</dbReference>
<evidence type="ECO:0000313" key="21">
    <source>
        <dbReference type="Proteomes" id="UP000562929"/>
    </source>
</evidence>
<keyword evidence="21" id="KW-1185">Reference proteome</keyword>
<dbReference type="Pfam" id="PF00924">
    <property type="entry name" value="MS_channel_2nd"/>
    <property type="match status" value="1"/>
</dbReference>
<dbReference type="InterPro" id="IPR002048">
    <property type="entry name" value="EF_hand_dom"/>
</dbReference>
<protein>
    <recommendedName>
        <fullName evidence="6">alpha-glucosidase</fullName>
        <ecNumber evidence="6">3.2.1.20</ecNumber>
    </recommendedName>
    <alternativeName>
        <fullName evidence="15">Glucosidase II subunit alpha</fullName>
    </alternativeName>
</protein>
<evidence type="ECO:0000256" key="18">
    <source>
        <dbReference type="SAM" id="SignalP"/>
    </source>
</evidence>
<feature type="compositionally biased region" description="Low complexity" evidence="16">
    <location>
        <begin position="1645"/>
        <end position="1659"/>
    </location>
</feature>
<keyword evidence="12 17" id="KW-0472">Membrane</keyword>
<comment type="pathway">
    <text evidence="4">Glycan metabolism; N-glycan metabolism.</text>
</comment>
<dbReference type="Gene3D" id="2.30.30.60">
    <property type="match status" value="1"/>
</dbReference>
<dbReference type="InterPro" id="IPR023408">
    <property type="entry name" value="MscS_beta-dom_sf"/>
</dbReference>
<evidence type="ECO:0000256" key="14">
    <source>
        <dbReference type="ARBA" id="ARBA00023295"/>
    </source>
</evidence>
<keyword evidence="13" id="KW-0325">Glycoprotein</keyword>
<sequence>MGHSPGLWSRSWTAVFCLVIALLCVMQPAASVKEHDFKKCDQSGFCRRNRAYADNAAAEHATWTSPYRVDANSAVLKDGQLHAMVIKTLNAAGETARFPMTASFLKSGAARLTVDEERRRKGDIELRHNSRARKERYNEAEKWAIVGGLELDKAAKVAFQDKTQINIQYGPGSTLEAVIKFEPFEMEFRRGGESHVRLNGRGLLNMEHWRPKVEKKQAEGEAKTEGQEAAEGDNKAEDQTGGEDESTWWDESFGGNTDTKPRGPESVALDVSFLGYDHVFGIPEHAGPLSLKQTRGGEGNYGEPYRLYNLDVFEYILDSPMTLYGAIPLMQAHRKGSTVGVFWLNAAETWIDIVKGHDSANPKNLGLGPKTNTHTHWISESGVLDVFVLMGPTPHDLTRTYGELTGYTAMPQEFSIGYHQCRWNYMSDDDVRDVDRKMDKAMIPYDVIWLDIEYTDDRKYFTWEPHSFTDPIGTGQQLAERGRKLVVIIDPHIKKLDGYPINKQMTSQDLAVHNKDGETYEGWCWPGSSNWIDCFNPKANEWWKSLFKYDTFKGTRENTFIWNDMNEPSVFNGPETTMPKDNLHHGGWEHRDVHNLNGLTFQNATYEALISRKKGEVRRPFVLTRAFYSGSQRLGAMWTGDNQAAWDHLAASIPMVLNQGISGFPFAGADVGGFFGNPERELLARWYQAGAFYPFFRGHAHIDSRRREPYLLGEPYTAIVTAALRLRYSLLPAWYTAFFHAHRDGSPIVRPMFWTHPDEEDGFAIDDQMFLGSTGLLVKPVTEQGKETADLLIPDDERYYDYSTYALMSTQRGKRLTVRAALNQIPLLMRGGHVFPRRDIPRRSSGLMRFDDYTLVVTVSKSGSAEGELYVDDGDTFDFQKGQYIHRRFRLSGNELSSVDADGREDKAVEAGPWLNKMEGVSVDKIIVVGAPAKWKSREVSIESEGKKWMVKAEYHEASKGTGAFLMLGRVGAKIGKDWRVVLGQRAHHVREKDDLEIFRVERCVSNAQREAGAKAESEMEDDYDEDENASDKQGGKHALDKLRSMVHKLPRFVRYLIYLIPGAVLLLIPVLLGTVNTDPDSRLLGGVGGVELMWFGIWLEIMWCSLWLSRLVTSALPYVLAGLAWIMASHVPKQWKELGRRLEVPSAIFLWFLAILISFKPTNDGHHARSPGEDDAGLEWVNTVNKVIIALFTLATLNFLEKIIIQWIATSFHRRTYSTRIQNNKADIRQLAQLYEHAKVKLNHNHSFLQNTGPGVGGSTTTTLQTLHENARQVLGKFGQVAGKVGNDLIGRKVNIDSTLKIVEELLRSTMASYTLARFIYRSLVRSDRETVHPEDMKAVFKTKEEVDAAFNVFDKDLNGDISLEEFQVVCNEIHLEKKAIAASLKDLDSVIHKLDRVFLSISIIIAAVVFIVTMSGSATAGLASVGSTVLGLAWMLQATAQEFLQSIIFVFIKHPFDVGDRVTIYGSTGAKMKGDEYYVTEISLLYTEFKKMQGHIVQAPNSLLNTLFILNYRRSNGTSDPIRLEMRFGTPAHQIEELKDRLLAFCLRNKRDFYPKVVTEMLKLEDVRSCSMNIVVKHKGNFQSETVRQTRHNKLVTEIMHLMTTIGIQGPYRTDPGGSYEFPMYWTGVHPPPSTAPAPAPAPDTTQGPTPGDGMPTPSAPTSSLPQPPPSFRRRRRTLIDDDGTGDAENVYEHRRDMVASSRKMSIRRKERGFRLETEAQAAVESPPEMLSRSTSRVSGTPPRPGFFQRSATVFIRGSASDPPV</sequence>
<dbReference type="CDD" id="cd06603">
    <property type="entry name" value="GH31_GANC_GANAB_alpha"/>
    <property type="match status" value="1"/>
</dbReference>
<dbReference type="Gene3D" id="1.10.238.10">
    <property type="entry name" value="EF-hand"/>
    <property type="match status" value="1"/>
</dbReference>
<accession>A0A8H4Q5F3</accession>
<feature type="signal peptide" evidence="18">
    <location>
        <begin position="1"/>
        <end position="31"/>
    </location>
</feature>
<keyword evidence="10" id="KW-0256">Endoplasmic reticulum</keyword>
<dbReference type="SUPFAM" id="SSF50182">
    <property type="entry name" value="Sm-like ribonucleoproteins"/>
    <property type="match status" value="1"/>
</dbReference>
<feature type="transmembrane region" description="Helical" evidence="17">
    <location>
        <begin position="1188"/>
        <end position="1206"/>
    </location>
</feature>
<dbReference type="GO" id="GO:0004558">
    <property type="term" value="F:alpha-1,4-glucosidase activity"/>
    <property type="evidence" value="ECO:0007669"/>
    <property type="project" value="UniProtKB-EC"/>
</dbReference>
<dbReference type="SMART" id="SM00054">
    <property type="entry name" value="EFh"/>
    <property type="match status" value="1"/>
</dbReference>
<name>A0A8H4Q5F3_9HYPO</name>
<evidence type="ECO:0000256" key="1">
    <source>
        <dbReference type="ARBA" id="ARBA00001657"/>
    </source>
</evidence>
<feature type="domain" description="EF-hand" evidence="19">
    <location>
        <begin position="1343"/>
        <end position="1378"/>
    </location>
</feature>
<feature type="compositionally biased region" description="Pro residues" evidence="16">
    <location>
        <begin position="1633"/>
        <end position="1644"/>
    </location>
</feature>
<dbReference type="PANTHER" id="PTHR22762:SF54">
    <property type="entry name" value="BCDNA.GH04962"/>
    <property type="match status" value="1"/>
</dbReference>
<dbReference type="InterPro" id="IPR030458">
    <property type="entry name" value="Glyco_hydro_31_AS"/>
</dbReference>
<feature type="region of interest" description="Disordered" evidence="16">
    <location>
        <begin position="1633"/>
        <end position="1692"/>
    </location>
</feature>
<dbReference type="InterPro" id="IPR058650">
    <property type="entry name" value="Msy1/2-like"/>
</dbReference>
<keyword evidence="11 17" id="KW-1133">Transmembrane helix</keyword>
<dbReference type="GO" id="GO:0017177">
    <property type="term" value="C:glucosidase II complex"/>
    <property type="evidence" value="ECO:0007669"/>
    <property type="project" value="TreeGrafter"/>
</dbReference>
<dbReference type="Proteomes" id="UP000562929">
    <property type="component" value="Unassembled WGS sequence"/>
</dbReference>
<dbReference type="InterPro" id="IPR013780">
    <property type="entry name" value="Glyco_hydro_b"/>
</dbReference>
<gene>
    <name evidence="20" type="ORF">GQ602_005333</name>
</gene>
<dbReference type="GO" id="GO:0005509">
    <property type="term" value="F:calcium ion binding"/>
    <property type="evidence" value="ECO:0007669"/>
    <property type="project" value="InterPro"/>
</dbReference>
<evidence type="ECO:0000256" key="13">
    <source>
        <dbReference type="ARBA" id="ARBA00023180"/>
    </source>
</evidence>